<dbReference type="InterPro" id="IPR021557">
    <property type="entry name" value="DUF3016"/>
</dbReference>
<sequence length="166" mass="19306">MKKILLSLSLLALTVSNAWAGEAKISWQNPEKYSDIRASHEREDRFQERLFKHFDKVFTDLAAKLPSDAKLEITVTDFDLAGEITPRPGSRYNDIRIIKDIYSPKITFNYVFSYKEQIVSGAENLRDLNFMSGVGRSGQRTEFEYEEKMIRKWFAKLQKNQTFPAL</sequence>
<evidence type="ECO:0000313" key="3">
    <source>
        <dbReference type="EMBL" id="TCU82656.1"/>
    </source>
</evidence>
<feature type="signal peptide" evidence="1">
    <location>
        <begin position="1"/>
        <end position="20"/>
    </location>
</feature>
<reference evidence="3 5" key="2">
    <citation type="submission" date="2019-03" db="EMBL/GenBank/DDBJ databases">
        <title>Genomic Encyclopedia of Type Strains, Phase IV (KMG-IV): sequencing the most valuable type-strain genomes for metagenomic binning, comparative biology and taxonomic classification.</title>
        <authorList>
            <person name="Goeker M."/>
        </authorList>
    </citation>
    <scope>NUCLEOTIDE SEQUENCE [LARGE SCALE GENOMIC DNA]</scope>
    <source>
        <strain evidence="3 5">DSM 3764</strain>
    </source>
</reference>
<accession>A0A377Q522</accession>
<name>A0A377Q522_9NEIS</name>
<reference evidence="2 4" key="1">
    <citation type="submission" date="2018-06" db="EMBL/GenBank/DDBJ databases">
        <authorList>
            <consortium name="Pathogen Informatics"/>
            <person name="Doyle S."/>
        </authorList>
    </citation>
    <scope>NUCLEOTIDE SEQUENCE [LARGE SCALE GENOMIC DNA]</scope>
    <source>
        <strain evidence="2 4">NCTC11159</strain>
    </source>
</reference>
<keyword evidence="1" id="KW-0732">Signal</keyword>
<dbReference type="EMBL" id="SMBT01000014">
    <property type="protein sequence ID" value="TCU82656.1"/>
    <property type="molecule type" value="Genomic_DNA"/>
</dbReference>
<evidence type="ECO:0000313" key="2">
    <source>
        <dbReference type="EMBL" id="STQ89858.1"/>
    </source>
</evidence>
<evidence type="ECO:0000256" key="1">
    <source>
        <dbReference type="SAM" id="SignalP"/>
    </source>
</evidence>
<dbReference type="RefSeq" id="WP_165928762.1">
    <property type="nucleotide sequence ID" value="NZ_CAWOLO010000014.1"/>
</dbReference>
<gene>
    <name evidence="3" type="ORF">EV682_11428</name>
    <name evidence="2" type="ORF">NCTC11159_00909</name>
</gene>
<protein>
    <submittedName>
        <fullName evidence="3">DUF3016 family protein</fullName>
    </submittedName>
    <submittedName>
        <fullName evidence="2">Protein of uncharacterized function (DUF3016)</fullName>
    </submittedName>
</protein>
<dbReference type="Proteomes" id="UP000295794">
    <property type="component" value="Unassembled WGS sequence"/>
</dbReference>
<keyword evidence="5" id="KW-1185">Reference proteome</keyword>
<evidence type="ECO:0000313" key="5">
    <source>
        <dbReference type="Proteomes" id="UP000295794"/>
    </source>
</evidence>
<feature type="chain" id="PRO_5016713852" evidence="1">
    <location>
        <begin position="21"/>
        <end position="166"/>
    </location>
</feature>
<dbReference type="AlphaFoldDB" id="A0A377Q522"/>
<evidence type="ECO:0000313" key="4">
    <source>
        <dbReference type="Proteomes" id="UP000255108"/>
    </source>
</evidence>
<dbReference type="Proteomes" id="UP000255108">
    <property type="component" value="Unassembled WGS sequence"/>
</dbReference>
<organism evidence="2 4">
    <name type="scientific">Iodobacter fluviatilis</name>
    <dbReference type="NCBI Taxonomy" id="537"/>
    <lineage>
        <taxon>Bacteria</taxon>
        <taxon>Pseudomonadati</taxon>
        <taxon>Pseudomonadota</taxon>
        <taxon>Betaproteobacteria</taxon>
        <taxon>Neisseriales</taxon>
        <taxon>Chitinibacteraceae</taxon>
        <taxon>Iodobacter</taxon>
    </lineage>
</organism>
<dbReference type="EMBL" id="UGHR01000001">
    <property type="protein sequence ID" value="STQ89858.1"/>
    <property type="molecule type" value="Genomic_DNA"/>
</dbReference>
<proteinExistence type="predicted"/>
<dbReference type="Pfam" id="PF11454">
    <property type="entry name" value="DUF3016"/>
    <property type="match status" value="1"/>
</dbReference>